<evidence type="ECO:0000313" key="3">
    <source>
        <dbReference type="EMBL" id="QMT02732.1"/>
    </source>
</evidence>
<dbReference type="KEGG" id="gji:H1R19_06235"/>
<dbReference type="Pfam" id="PF02470">
    <property type="entry name" value="MlaD"/>
    <property type="match status" value="1"/>
</dbReference>
<gene>
    <name evidence="3" type="ORF">H1R19_06235</name>
</gene>
<dbReference type="GO" id="GO:0005576">
    <property type="term" value="C:extracellular region"/>
    <property type="evidence" value="ECO:0007669"/>
    <property type="project" value="TreeGrafter"/>
</dbReference>
<name>A0A7D7R4H3_9ACTN</name>
<feature type="signal peptide" evidence="1">
    <location>
        <begin position="1"/>
        <end position="19"/>
    </location>
</feature>
<dbReference type="RefSeq" id="WP_219850932.1">
    <property type="nucleotide sequence ID" value="NZ_CP059491.1"/>
</dbReference>
<evidence type="ECO:0000259" key="2">
    <source>
        <dbReference type="Pfam" id="PF02470"/>
    </source>
</evidence>
<feature type="domain" description="Mce/MlaD" evidence="2">
    <location>
        <begin position="47"/>
        <end position="115"/>
    </location>
</feature>
<organism evidence="3 4">
    <name type="scientific">Gordonia jinghuaiqii</name>
    <dbReference type="NCBI Taxonomy" id="2758710"/>
    <lineage>
        <taxon>Bacteria</taxon>
        <taxon>Bacillati</taxon>
        <taxon>Actinomycetota</taxon>
        <taxon>Actinomycetes</taxon>
        <taxon>Mycobacteriales</taxon>
        <taxon>Gordoniaceae</taxon>
        <taxon>Gordonia</taxon>
    </lineage>
</organism>
<keyword evidence="1" id="KW-0732">Signal</keyword>
<proteinExistence type="predicted"/>
<evidence type="ECO:0000313" key="4">
    <source>
        <dbReference type="Proteomes" id="UP000515663"/>
    </source>
</evidence>
<dbReference type="PANTHER" id="PTHR33371">
    <property type="entry name" value="INTERMEMBRANE PHOSPHOLIPID TRANSPORT SYSTEM BINDING PROTEIN MLAD-RELATED"/>
    <property type="match status" value="1"/>
</dbReference>
<reference evidence="4" key="1">
    <citation type="submission" date="2020-07" db="EMBL/GenBank/DDBJ databases">
        <title>novel species isolated from the respiratory tract of Marmot.</title>
        <authorList>
            <person name="Zhang G."/>
        </authorList>
    </citation>
    <scope>NUCLEOTIDE SEQUENCE [LARGE SCALE GENOMIC DNA]</scope>
    <source>
        <strain evidence="4">686</strain>
    </source>
</reference>
<keyword evidence="4" id="KW-1185">Reference proteome</keyword>
<dbReference type="Proteomes" id="UP000515663">
    <property type="component" value="Chromosome"/>
</dbReference>
<dbReference type="EMBL" id="CP059491">
    <property type="protein sequence ID" value="QMT02732.1"/>
    <property type="molecule type" value="Genomic_DNA"/>
</dbReference>
<dbReference type="PANTHER" id="PTHR33371:SF4">
    <property type="entry name" value="INTERMEMBRANE PHOSPHOLIPID TRANSPORT SYSTEM BINDING PROTEIN MLAD"/>
    <property type="match status" value="1"/>
</dbReference>
<sequence length="345" mass="36364">MKSRKLKMILATTVITAVAVTGLVITKAGGTTTKPSTHHAGGDGYCADLDETIGLYVGNPVTQMGMKVGEISAVTLRGDHVQVEFSLNDGRAYPADVQAVTRSKSLLADRSLELVGNYRSGEMLTPGECINTERTHTPKSISEIAGSASDFIEAITDADSGDVESALDGLDAALVGVGPAANTMFQQAASASRNPDQFIADIGSSVANMAPLNESALQRWPQIMSIVNQMPEVTWRGDDLLGPAGDFCRGVGWIVATIYDIQRNYGDEYIWPTMRGPVKDIIALAAARSPDLQSLYGMVPSVAAGMRAQANLTGGLSIPYKAPTVRTSRGGTVDLLSMILGKASQ</sequence>
<feature type="chain" id="PRO_5039600163" evidence="1">
    <location>
        <begin position="20"/>
        <end position="345"/>
    </location>
</feature>
<dbReference type="InterPro" id="IPR052336">
    <property type="entry name" value="MlaD_Phospholipid_Transporter"/>
</dbReference>
<protein>
    <submittedName>
        <fullName evidence="3">MCE family protein</fullName>
    </submittedName>
</protein>
<dbReference type="InterPro" id="IPR003399">
    <property type="entry name" value="Mce/MlaD"/>
</dbReference>
<dbReference type="AlphaFoldDB" id="A0A7D7R4H3"/>
<evidence type="ECO:0000256" key="1">
    <source>
        <dbReference type="SAM" id="SignalP"/>
    </source>
</evidence>
<accession>A0A7D7R4H3</accession>